<feature type="coiled-coil region" evidence="7">
    <location>
        <begin position="448"/>
        <end position="534"/>
    </location>
</feature>
<dbReference type="GO" id="GO:0008053">
    <property type="term" value="P:mitochondrial fusion"/>
    <property type="evidence" value="ECO:0007669"/>
    <property type="project" value="TreeGrafter"/>
</dbReference>
<evidence type="ECO:0000313" key="10">
    <source>
        <dbReference type="Proteomes" id="UP000199568"/>
    </source>
</evidence>
<feature type="domain" description="Dynamin-type G" evidence="8">
    <location>
        <begin position="66"/>
        <end position="412"/>
    </location>
</feature>
<dbReference type="STRING" id="426128.SAMN05660297_02455"/>
<dbReference type="Gene3D" id="3.40.50.300">
    <property type="entry name" value="P-loop containing nucleotide triphosphate hydrolases"/>
    <property type="match status" value="1"/>
</dbReference>
<evidence type="ECO:0000256" key="6">
    <source>
        <dbReference type="ARBA" id="ARBA00023136"/>
    </source>
</evidence>
<dbReference type="SUPFAM" id="SSF52540">
    <property type="entry name" value="P-loop containing nucleoside triphosphate hydrolases"/>
    <property type="match status" value="1"/>
</dbReference>
<dbReference type="AlphaFoldDB" id="A0A1I0EKB3"/>
<dbReference type="OrthoDB" id="9802035at2"/>
<keyword evidence="5" id="KW-0342">GTP-binding</keyword>
<dbReference type="GO" id="GO:0016020">
    <property type="term" value="C:membrane"/>
    <property type="evidence" value="ECO:0007669"/>
    <property type="project" value="UniProtKB-SubCell"/>
</dbReference>
<evidence type="ECO:0000256" key="2">
    <source>
        <dbReference type="ARBA" id="ARBA00022741"/>
    </source>
</evidence>
<keyword evidence="3" id="KW-0378">Hydrolase</keyword>
<dbReference type="PANTHER" id="PTHR10465">
    <property type="entry name" value="TRANSMEMBRANE GTPASE FZO1"/>
    <property type="match status" value="1"/>
</dbReference>
<reference evidence="9 10" key="1">
    <citation type="submission" date="2016-10" db="EMBL/GenBank/DDBJ databases">
        <authorList>
            <person name="de Groot N.N."/>
        </authorList>
    </citation>
    <scope>NUCLEOTIDE SEQUENCE [LARGE SCALE GENOMIC DNA]</scope>
    <source>
        <strain evidence="9 10">DSM 18979</strain>
    </source>
</reference>
<dbReference type="Pfam" id="PF00350">
    <property type="entry name" value="Dynamin_N"/>
    <property type="match status" value="1"/>
</dbReference>
<gene>
    <name evidence="9" type="ORF">SAMN05660297_02455</name>
</gene>
<proteinExistence type="predicted"/>
<keyword evidence="2" id="KW-0547">Nucleotide-binding</keyword>
<dbReference type="PROSITE" id="PS51718">
    <property type="entry name" value="G_DYNAMIN_2"/>
    <property type="match status" value="1"/>
</dbReference>
<accession>A0A1I0EKB3</accession>
<dbReference type="InterPro" id="IPR027094">
    <property type="entry name" value="Mitofusin_fam"/>
</dbReference>
<dbReference type="RefSeq" id="WP_090444406.1">
    <property type="nucleotide sequence ID" value="NZ_FOHU01000011.1"/>
</dbReference>
<evidence type="ECO:0000256" key="1">
    <source>
        <dbReference type="ARBA" id="ARBA00004370"/>
    </source>
</evidence>
<sequence>MYADIIQATRKEVLRLLGQQDKIMEELLNTPSLLKSQKDDKQIRSLSEEGTQLWRQTLKEESYKVDRLEMTLAVVGTMKAGKSTTINAIVGSEVLPNRNIPMTTLPTLIRHTPEKDIPKLTFPKPEPFNVALKQLNKELKKMQEKGKLDNLETMSSEDGAELINSILTDSFSLIHEEYNGLEEIYVFLKKLNDISRLCEDKQIKVTSPLIEYDSIDEFPQIEIEFYHLKNSTNENGTFTLIDTPGPNEAGAKYLKQILIKQIEKASAVMAVLDYTQLRSEADEEVRQSLKEILEYGGDRLYLFVNKFDQKDKNGMDKEETRRYVTSQLFEGRVDSSKVYPVSSKRGYLANQVLRQIETDGRLPSYQENEWVSDFGESAFGVMWASEIDDIEEVKKKAKKLWNISLFDEPLAEVIKQAFSEAGLISMKSAVDKMYAYDQQVIDSLGLRFGGLQAKIELLQQHIDNLEGDIKKVKESNKKAQDKSKKTVKEMKDRLKEILEKSSNVLDIGIDSLFKEEKSKEKEREIENREQRKENTYMSTLLGAISAAIGTLPKEKRDSLDINPNGPNIFTKEEKAKEFVNSLYDVINESVGNFSQEVEKHCKSLIKSIEKDLWGNIEREMGSVLKEAAIKLNESFEVKIQLSSPKPEPMNINFDLIQQKLIKEEEKKRTGTRYERRWYTLWLYEHEVEYTYTEKVYEVDAKAIGSKAKKALNKKYDDLEKALHDFINKDTKKKIDEYFKELELYLERFRGDLLDAKKDKKLEEKDLQNLLVSMKVIKENVTEHSKDVKAVKVGIENEGVKAC</sequence>
<feature type="coiled-coil region" evidence="7">
    <location>
        <begin position="708"/>
        <end position="747"/>
    </location>
</feature>
<comment type="subcellular location">
    <subcellularLocation>
        <location evidence="1">Membrane</location>
    </subcellularLocation>
</comment>
<dbReference type="GO" id="GO:0005525">
    <property type="term" value="F:GTP binding"/>
    <property type="evidence" value="ECO:0007669"/>
    <property type="project" value="UniProtKB-KW"/>
</dbReference>
<dbReference type="EMBL" id="FOHU01000011">
    <property type="protein sequence ID" value="SET45735.1"/>
    <property type="molecule type" value="Genomic_DNA"/>
</dbReference>
<dbReference type="InterPro" id="IPR045063">
    <property type="entry name" value="Dynamin_N"/>
</dbReference>
<protein>
    <submittedName>
        <fullName evidence="9">Dynamin family protein</fullName>
    </submittedName>
</protein>
<keyword evidence="6" id="KW-0472">Membrane</keyword>
<name>A0A1I0EKB3_9FIRM</name>
<evidence type="ECO:0000256" key="7">
    <source>
        <dbReference type="SAM" id="Coils"/>
    </source>
</evidence>
<organism evidence="9 10">
    <name type="scientific">Natronincola peptidivorans</name>
    <dbReference type="NCBI Taxonomy" id="426128"/>
    <lineage>
        <taxon>Bacteria</taxon>
        <taxon>Bacillati</taxon>
        <taxon>Bacillota</taxon>
        <taxon>Clostridia</taxon>
        <taxon>Peptostreptococcales</taxon>
        <taxon>Natronincolaceae</taxon>
        <taxon>Natronincola</taxon>
    </lineage>
</organism>
<keyword evidence="4 7" id="KW-0175">Coiled coil</keyword>
<keyword evidence="10" id="KW-1185">Reference proteome</keyword>
<evidence type="ECO:0000256" key="5">
    <source>
        <dbReference type="ARBA" id="ARBA00023134"/>
    </source>
</evidence>
<dbReference type="GO" id="GO:0003924">
    <property type="term" value="F:GTPase activity"/>
    <property type="evidence" value="ECO:0007669"/>
    <property type="project" value="InterPro"/>
</dbReference>
<evidence type="ECO:0000259" key="8">
    <source>
        <dbReference type="PROSITE" id="PS51718"/>
    </source>
</evidence>
<dbReference type="InterPro" id="IPR030381">
    <property type="entry name" value="G_DYNAMIN_dom"/>
</dbReference>
<evidence type="ECO:0000256" key="4">
    <source>
        <dbReference type="ARBA" id="ARBA00023054"/>
    </source>
</evidence>
<evidence type="ECO:0000313" key="9">
    <source>
        <dbReference type="EMBL" id="SET45735.1"/>
    </source>
</evidence>
<dbReference type="PANTHER" id="PTHR10465:SF0">
    <property type="entry name" value="SARCALUMENIN"/>
    <property type="match status" value="1"/>
</dbReference>
<dbReference type="InterPro" id="IPR027417">
    <property type="entry name" value="P-loop_NTPase"/>
</dbReference>
<evidence type="ECO:0000256" key="3">
    <source>
        <dbReference type="ARBA" id="ARBA00022801"/>
    </source>
</evidence>
<dbReference type="Proteomes" id="UP000199568">
    <property type="component" value="Unassembled WGS sequence"/>
</dbReference>